<accession>A0A2T3ZUZ6</accession>
<evidence type="ECO:0000313" key="3">
    <source>
        <dbReference type="Proteomes" id="UP000241690"/>
    </source>
</evidence>
<dbReference type="GeneID" id="36629174"/>
<proteinExistence type="predicted"/>
<feature type="non-terminal residue" evidence="2">
    <location>
        <position position="1"/>
    </location>
</feature>
<protein>
    <submittedName>
        <fullName evidence="2">Uncharacterized protein</fullName>
    </submittedName>
</protein>
<dbReference type="RefSeq" id="XP_024768322.1">
    <property type="nucleotide sequence ID" value="XM_024920605.1"/>
</dbReference>
<dbReference type="EMBL" id="KZ679697">
    <property type="protein sequence ID" value="PTB48645.1"/>
    <property type="molecule type" value="Genomic_DNA"/>
</dbReference>
<reference evidence="2 3" key="1">
    <citation type="submission" date="2016-07" db="EMBL/GenBank/DDBJ databases">
        <title>Multiple horizontal gene transfer events from other fungi enriched the ability of initially mycotrophic Trichoderma (Ascomycota) to feed on dead plant biomass.</title>
        <authorList>
            <consortium name="DOE Joint Genome Institute"/>
            <person name="Aerts A."/>
            <person name="Atanasova L."/>
            <person name="Chenthamara K."/>
            <person name="Zhang J."/>
            <person name="Grujic M."/>
            <person name="Henrissat B."/>
            <person name="Kuo A."/>
            <person name="Salamov A."/>
            <person name="Lipzen A."/>
            <person name="Labutti K."/>
            <person name="Barry K."/>
            <person name="Miao Y."/>
            <person name="Rahimi M.J."/>
            <person name="Shen Q."/>
            <person name="Grigoriev I.V."/>
            <person name="Kubicek C.P."/>
            <person name="Druzhinina I.S."/>
        </authorList>
    </citation>
    <scope>NUCLEOTIDE SEQUENCE [LARGE SCALE GENOMIC DNA]</scope>
    <source>
        <strain evidence="2 3">CBS 226.95</strain>
    </source>
</reference>
<evidence type="ECO:0000256" key="1">
    <source>
        <dbReference type="SAM" id="Phobius"/>
    </source>
</evidence>
<evidence type="ECO:0000313" key="2">
    <source>
        <dbReference type="EMBL" id="PTB48645.1"/>
    </source>
</evidence>
<dbReference type="AlphaFoldDB" id="A0A2T3ZUZ6"/>
<keyword evidence="1" id="KW-0812">Transmembrane</keyword>
<keyword evidence="3" id="KW-1185">Reference proteome</keyword>
<name>A0A2T3ZUZ6_TRIHA</name>
<feature type="transmembrane region" description="Helical" evidence="1">
    <location>
        <begin position="31"/>
        <end position="53"/>
    </location>
</feature>
<keyword evidence="1" id="KW-0472">Membrane</keyword>
<dbReference type="Proteomes" id="UP000241690">
    <property type="component" value="Unassembled WGS sequence"/>
</dbReference>
<sequence length="57" mass="6358">TPPPPFRPFSYGQSKPLGPRLRGESFGFAGASHRCCVTLSCPFSFFLLLFSFFKTKP</sequence>
<gene>
    <name evidence="2" type="ORF">M431DRAFT_525174</name>
</gene>
<keyword evidence="1" id="KW-1133">Transmembrane helix</keyword>
<organism evidence="2 3">
    <name type="scientific">Trichoderma harzianum CBS 226.95</name>
    <dbReference type="NCBI Taxonomy" id="983964"/>
    <lineage>
        <taxon>Eukaryota</taxon>
        <taxon>Fungi</taxon>
        <taxon>Dikarya</taxon>
        <taxon>Ascomycota</taxon>
        <taxon>Pezizomycotina</taxon>
        <taxon>Sordariomycetes</taxon>
        <taxon>Hypocreomycetidae</taxon>
        <taxon>Hypocreales</taxon>
        <taxon>Hypocreaceae</taxon>
        <taxon>Trichoderma</taxon>
    </lineage>
</organism>